<dbReference type="InterPro" id="IPR051606">
    <property type="entry name" value="Polyketide_Oxido-like"/>
</dbReference>
<dbReference type="AlphaFoldDB" id="A0AAC9D1C1"/>
<gene>
    <name evidence="2" type="ORF">BB050_01762</name>
</gene>
<dbReference type="InterPro" id="IPR016040">
    <property type="entry name" value="NAD(P)-bd_dom"/>
</dbReference>
<dbReference type="KEGG" id="fjg:BB050_01762"/>
<accession>A0AAC9D1C1</accession>
<dbReference type="SUPFAM" id="SSF51735">
    <property type="entry name" value="NAD(P)-binding Rossmann-fold domains"/>
    <property type="match status" value="1"/>
</dbReference>
<protein>
    <submittedName>
        <fullName evidence="2">NmrA-like family protein</fullName>
    </submittedName>
</protein>
<dbReference type="GeneID" id="32307644"/>
<sequence length="212" mass="23559">MKDISKVAVLGGGGRTGKYLVKQLLKNGFSIKLLLRNPDNFTIQNSKIEIIKGDALSEESVSLLLGDCQAVINTIGQRMGEPMVASGATKNVLNAMDAYGIQRYLLLAGLNIDTPFDKKSLKTIMATDWMKTNFPEIQKDRQFTYDLLSSSKIDWTQVRVPLIVFSDESNEISVNLEDCLGDKITALDISKFLVKEMVESNYIRQSPFISAI</sequence>
<evidence type="ECO:0000313" key="3">
    <source>
        <dbReference type="Proteomes" id="UP000093276"/>
    </source>
</evidence>
<name>A0AAC9D1C1_9FLAO</name>
<proteinExistence type="predicted"/>
<reference evidence="2 3" key="1">
    <citation type="submission" date="2016-08" db="EMBL/GenBank/DDBJ databases">
        <title>Complete genome sequence of Flavobacterium johnsoniae strain GSE09, a volatile-producing biocontrol agent isolated from cucumber (Cucumis sativus).</title>
        <authorList>
            <person name="Jeong J.-J."/>
            <person name="Oh J.Y."/>
            <person name="Jim Y.J."/>
            <person name="Sang M.K."/>
            <person name="Kim K.D."/>
        </authorList>
    </citation>
    <scope>NUCLEOTIDE SEQUENCE [LARGE SCALE GENOMIC DNA]</scope>
    <source>
        <strain evidence="2 3">GSE09</strain>
    </source>
</reference>
<dbReference type="Gene3D" id="3.40.50.720">
    <property type="entry name" value="NAD(P)-binding Rossmann-like Domain"/>
    <property type="match status" value="1"/>
</dbReference>
<evidence type="ECO:0000313" key="2">
    <source>
        <dbReference type="EMBL" id="AOC94888.1"/>
    </source>
</evidence>
<dbReference type="GO" id="GO:0004074">
    <property type="term" value="F:biliverdin reductase [NAD(P)H] activity"/>
    <property type="evidence" value="ECO:0007669"/>
    <property type="project" value="TreeGrafter"/>
</dbReference>
<dbReference type="GO" id="GO:0042602">
    <property type="term" value="F:riboflavin reductase (NADPH) activity"/>
    <property type="evidence" value="ECO:0007669"/>
    <property type="project" value="TreeGrafter"/>
</dbReference>
<dbReference type="InterPro" id="IPR036291">
    <property type="entry name" value="NAD(P)-bd_dom_sf"/>
</dbReference>
<dbReference type="Pfam" id="PF13460">
    <property type="entry name" value="NAD_binding_10"/>
    <property type="match status" value="1"/>
</dbReference>
<dbReference type="EMBL" id="CP016907">
    <property type="protein sequence ID" value="AOC94888.1"/>
    <property type="molecule type" value="Genomic_DNA"/>
</dbReference>
<feature type="domain" description="NAD(P)-binding" evidence="1">
    <location>
        <begin position="11"/>
        <end position="196"/>
    </location>
</feature>
<dbReference type="PANTHER" id="PTHR43355:SF2">
    <property type="entry name" value="FLAVIN REDUCTASE (NADPH)"/>
    <property type="match status" value="1"/>
</dbReference>
<dbReference type="Proteomes" id="UP000093276">
    <property type="component" value="Chromosome"/>
</dbReference>
<dbReference type="RefSeq" id="WP_066033301.1">
    <property type="nucleotide sequence ID" value="NZ_CP016907.1"/>
</dbReference>
<evidence type="ECO:0000259" key="1">
    <source>
        <dbReference type="Pfam" id="PF13460"/>
    </source>
</evidence>
<dbReference type="PANTHER" id="PTHR43355">
    <property type="entry name" value="FLAVIN REDUCTASE (NADPH)"/>
    <property type="match status" value="1"/>
</dbReference>
<organism evidence="2 3">
    <name type="scientific">Flavobacterium anhuiense</name>
    <dbReference type="NCBI Taxonomy" id="459526"/>
    <lineage>
        <taxon>Bacteria</taxon>
        <taxon>Pseudomonadati</taxon>
        <taxon>Bacteroidota</taxon>
        <taxon>Flavobacteriia</taxon>
        <taxon>Flavobacteriales</taxon>
        <taxon>Flavobacteriaceae</taxon>
        <taxon>Flavobacterium</taxon>
    </lineage>
</organism>